<dbReference type="PANTHER" id="PTHR46791">
    <property type="entry name" value="EXPRESSED PROTEIN"/>
    <property type="match status" value="1"/>
</dbReference>
<protein>
    <recommendedName>
        <fullName evidence="1">Integrase core domain-containing protein</fullName>
    </recommendedName>
</protein>
<sequence length="171" mass="19443">MKEHGISTKSLYTSLSDQGLDNQLAAIKARVPQQGFQTCERIATNLRRRVQWQRIKGSMPRIDAAGVLSRITHLGCTVRPTYSVQGPRSLVHIDENHKLKRYNMVIFGSVDGYSRNVMYLNAANDNKSRTALSFFLESVQQFVWALRYVKSGTPFRHIAEISTAIDSHFEK</sequence>
<name>A0A6A4RIA6_SCOMX</name>
<comment type="caution">
    <text evidence="2">The sequence shown here is derived from an EMBL/GenBank/DDBJ whole genome shotgun (WGS) entry which is preliminary data.</text>
</comment>
<accession>A0A6A4RIA6</accession>
<dbReference type="InterPro" id="IPR058913">
    <property type="entry name" value="Integrase_dom_put"/>
</dbReference>
<evidence type="ECO:0000313" key="2">
    <source>
        <dbReference type="EMBL" id="KAF0022196.1"/>
    </source>
</evidence>
<feature type="domain" description="Integrase core" evidence="1">
    <location>
        <begin position="82"/>
        <end position="146"/>
    </location>
</feature>
<dbReference type="PANTHER" id="PTHR46791:SF11">
    <property type="entry name" value="INTEGRASE CATALYTIC DOMAIN-CONTAINING PROTEIN"/>
    <property type="match status" value="1"/>
</dbReference>
<reference evidence="2 3" key="1">
    <citation type="submission" date="2019-06" db="EMBL/GenBank/DDBJ databases">
        <title>Draft genomes of female and male turbot (Scophthalmus maximus).</title>
        <authorList>
            <person name="Xu H."/>
            <person name="Xu X.-W."/>
            <person name="Shao C."/>
            <person name="Chen S."/>
        </authorList>
    </citation>
    <scope>NUCLEOTIDE SEQUENCE [LARGE SCALE GENOMIC DNA]</scope>
    <source>
        <strain evidence="2">Ysfricsl-2016a</strain>
        <tissue evidence="2">Blood</tissue>
    </source>
</reference>
<dbReference type="Pfam" id="PF24764">
    <property type="entry name" value="rva_4"/>
    <property type="match status" value="1"/>
</dbReference>
<evidence type="ECO:0000313" key="3">
    <source>
        <dbReference type="Proteomes" id="UP000438429"/>
    </source>
</evidence>
<dbReference type="Proteomes" id="UP000438429">
    <property type="component" value="Unassembled WGS sequence"/>
</dbReference>
<organism evidence="2 3">
    <name type="scientific">Scophthalmus maximus</name>
    <name type="common">Turbot</name>
    <name type="synonym">Psetta maxima</name>
    <dbReference type="NCBI Taxonomy" id="52904"/>
    <lineage>
        <taxon>Eukaryota</taxon>
        <taxon>Metazoa</taxon>
        <taxon>Chordata</taxon>
        <taxon>Craniata</taxon>
        <taxon>Vertebrata</taxon>
        <taxon>Euteleostomi</taxon>
        <taxon>Actinopterygii</taxon>
        <taxon>Neopterygii</taxon>
        <taxon>Teleostei</taxon>
        <taxon>Neoteleostei</taxon>
        <taxon>Acanthomorphata</taxon>
        <taxon>Carangaria</taxon>
        <taxon>Pleuronectiformes</taxon>
        <taxon>Pleuronectoidei</taxon>
        <taxon>Scophthalmidae</taxon>
        <taxon>Scophthalmus</taxon>
    </lineage>
</organism>
<dbReference type="EMBL" id="VEVO01000046">
    <property type="protein sequence ID" value="KAF0022196.1"/>
    <property type="molecule type" value="Genomic_DNA"/>
</dbReference>
<gene>
    <name evidence="2" type="ORF">F2P81_025551</name>
</gene>
<dbReference type="AlphaFoldDB" id="A0A6A4RIA6"/>
<proteinExistence type="predicted"/>
<evidence type="ECO:0000259" key="1">
    <source>
        <dbReference type="Pfam" id="PF24764"/>
    </source>
</evidence>